<dbReference type="InterPro" id="IPR002347">
    <property type="entry name" value="SDR_fam"/>
</dbReference>
<reference evidence="2 3" key="1">
    <citation type="submission" date="2021-03" db="EMBL/GenBank/DDBJ databases">
        <title>The first data on the complete genome of the tetrodotoxin-producing bacterium.</title>
        <authorList>
            <person name="Melnikova D.I."/>
            <person name="Nijland R."/>
            <person name="Magarlamov T.Y."/>
        </authorList>
    </citation>
    <scope>NUCLEOTIDE SEQUENCE [LARGE SCALE GENOMIC DNA]</scope>
    <source>
        <strain evidence="2 3">1839</strain>
    </source>
</reference>
<organism evidence="2 3">
    <name type="scientific">Cytobacillus gottheilii</name>
    <dbReference type="NCBI Taxonomy" id="859144"/>
    <lineage>
        <taxon>Bacteria</taxon>
        <taxon>Bacillati</taxon>
        <taxon>Bacillota</taxon>
        <taxon>Bacilli</taxon>
        <taxon>Bacillales</taxon>
        <taxon>Bacillaceae</taxon>
        <taxon>Cytobacillus</taxon>
    </lineage>
</organism>
<gene>
    <name evidence="2" type="ORF">J1899_11105</name>
</gene>
<evidence type="ECO:0000256" key="1">
    <source>
        <dbReference type="ARBA" id="ARBA00006484"/>
    </source>
</evidence>
<evidence type="ECO:0000313" key="3">
    <source>
        <dbReference type="Proteomes" id="UP000679247"/>
    </source>
</evidence>
<protein>
    <submittedName>
        <fullName evidence="2">SDR family oxidoreductase</fullName>
    </submittedName>
</protein>
<keyword evidence="3" id="KW-1185">Reference proteome</keyword>
<dbReference type="Pfam" id="PF13561">
    <property type="entry name" value="adh_short_C2"/>
    <property type="match status" value="1"/>
</dbReference>
<accession>A0ABX8FHR8</accession>
<dbReference type="RefSeq" id="WP_214478687.1">
    <property type="nucleotide sequence ID" value="NZ_CP071709.1"/>
</dbReference>
<dbReference type="Proteomes" id="UP000679247">
    <property type="component" value="Chromosome"/>
</dbReference>
<dbReference type="CDD" id="cd05233">
    <property type="entry name" value="SDR_c"/>
    <property type="match status" value="1"/>
</dbReference>
<dbReference type="PRINTS" id="PR00081">
    <property type="entry name" value="GDHRDH"/>
</dbReference>
<comment type="similarity">
    <text evidence="1">Belongs to the short-chain dehydrogenases/reductases (SDR) family.</text>
</comment>
<dbReference type="Gene3D" id="3.40.50.720">
    <property type="entry name" value="NAD(P)-binding Rossmann-like Domain"/>
    <property type="match status" value="1"/>
</dbReference>
<sequence length="247" mass="26594">MSKRLEGKVTVITGAASGFGKAMAEEFSKEGARILAVDVSDKVEELKSTVSGELHTFKADVSDPEQVNAIFEECKRVFGRLDVLCNNAGITGQTETPLHEYPLDQWDKLFGVNVRGAFLVMQEGIKMMLDNGGGSIVNTGSIGGYRVTKGSGAYIVSKGAMVMLTKQAAIEYIDKGIRVNSVNPGIFNTPLLDGLSEDIIDFLSNQVPIGRLGEPEEMAKLALFLASDESSYITGQDHIIDGGRWAL</sequence>
<dbReference type="SUPFAM" id="SSF51735">
    <property type="entry name" value="NAD(P)-binding Rossmann-fold domains"/>
    <property type="match status" value="1"/>
</dbReference>
<dbReference type="PANTHER" id="PTHR42760">
    <property type="entry name" value="SHORT-CHAIN DEHYDROGENASES/REDUCTASES FAMILY MEMBER"/>
    <property type="match status" value="1"/>
</dbReference>
<proteinExistence type="inferred from homology"/>
<dbReference type="InterPro" id="IPR036291">
    <property type="entry name" value="NAD(P)-bd_dom_sf"/>
</dbReference>
<evidence type="ECO:0000313" key="2">
    <source>
        <dbReference type="EMBL" id="QVY63553.1"/>
    </source>
</evidence>
<dbReference type="NCBIfam" id="NF005559">
    <property type="entry name" value="PRK07231.1"/>
    <property type="match status" value="1"/>
</dbReference>
<dbReference type="PRINTS" id="PR00080">
    <property type="entry name" value="SDRFAMILY"/>
</dbReference>
<name>A0ABX8FHR8_9BACI</name>
<dbReference type="EMBL" id="CP071709">
    <property type="protein sequence ID" value="QVY63553.1"/>
    <property type="molecule type" value="Genomic_DNA"/>
</dbReference>